<dbReference type="PANTHER" id="PTHR43586:SF8">
    <property type="entry name" value="CYSTEINE DESULFURASE 1, CHLOROPLASTIC"/>
    <property type="match status" value="1"/>
</dbReference>
<dbReference type="Proteomes" id="UP000002027">
    <property type="component" value="Chromosome 1"/>
</dbReference>
<dbReference type="CDD" id="cd06453">
    <property type="entry name" value="SufS_like"/>
    <property type="match status" value="1"/>
</dbReference>
<dbReference type="InterPro" id="IPR000192">
    <property type="entry name" value="Aminotrans_V_dom"/>
</dbReference>
<dbReference type="SUPFAM" id="SSF53383">
    <property type="entry name" value="PLP-dependent transferases"/>
    <property type="match status" value="1"/>
</dbReference>
<dbReference type="InParanoid" id="D1C3Z3"/>
<evidence type="ECO:0000313" key="11">
    <source>
        <dbReference type="Proteomes" id="UP000002027"/>
    </source>
</evidence>
<accession>D1C3Z3</accession>
<dbReference type="InterPro" id="IPR015421">
    <property type="entry name" value="PyrdxlP-dep_Trfase_major"/>
</dbReference>
<keyword evidence="4 8" id="KW-0808">Transferase</keyword>
<reference evidence="11" key="1">
    <citation type="submission" date="2009-11" db="EMBL/GenBank/DDBJ databases">
        <title>The complete chromosome 1 of Sphaerobacter thermophilus DSM 20745.</title>
        <authorList>
            <person name="Lucas S."/>
            <person name="Copeland A."/>
            <person name="Lapidus A."/>
            <person name="Glavina del Rio T."/>
            <person name="Dalin E."/>
            <person name="Tice H."/>
            <person name="Bruce D."/>
            <person name="Goodwin L."/>
            <person name="Pitluck S."/>
            <person name="Kyrpides N."/>
            <person name="Mavromatis K."/>
            <person name="Ivanova N."/>
            <person name="Mikhailova N."/>
            <person name="LaButti K.M."/>
            <person name="Clum A."/>
            <person name="Sun H.I."/>
            <person name="Brettin T."/>
            <person name="Detter J.C."/>
            <person name="Han C."/>
            <person name="Larimer F."/>
            <person name="Land M."/>
            <person name="Hauser L."/>
            <person name="Markowitz V."/>
            <person name="Cheng J.F."/>
            <person name="Hugenholtz P."/>
            <person name="Woyke T."/>
            <person name="Wu D."/>
            <person name="Steenblock K."/>
            <person name="Schneider S."/>
            <person name="Pukall R."/>
            <person name="Goeker M."/>
            <person name="Klenk H.P."/>
            <person name="Eisen J.A."/>
        </authorList>
    </citation>
    <scope>NUCLEOTIDE SEQUENCE [LARGE SCALE GENOMIC DNA]</scope>
    <source>
        <strain evidence="11">ATCC 49802 / DSM 20745 / S 6022</strain>
    </source>
</reference>
<feature type="domain" description="Aminotransferase class V" evidence="9">
    <location>
        <begin position="34"/>
        <end position="405"/>
    </location>
</feature>
<dbReference type="KEGG" id="sti:Sthe_1525"/>
<dbReference type="GO" id="GO:0006534">
    <property type="term" value="P:cysteine metabolic process"/>
    <property type="evidence" value="ECO:0007669"/>
    <property type="project" value="UniProtKB-UniRule"/>
</dbReference>
<dbReference type="OrthoDB" id="9804366at2"/>
<proteinExistence type="inferred from homology"/>
<dbReference type="PROSITE" id="PS00595">
    <property type="entry name" value="AA_TRANSFER_CLASS_5"/>
    <property type="match status" value="1"/>
</dbReference>
<evidence type="ECO:0000256" key="7">
    <source>
        <dbReference type="RuleBase" id="RU004504"/>
    </source>
</evidence>
<comment type="function">
    <text evidence="8">Catalyzes the removal of elemental sulfur and selenium atoms from L-cysteine, L-cystine, L-selenocysteine, and L-selenocystine to produce L-alanine.</text>
</comment>
<name>D1C3Z3_SPHTD</name>
<dbReference type="eggNOG" id="COG0520">
    <property type="taxonomic scope" value="Bacteria"/>
</dbReference>
<evidence type="ECO:0000256" key="8">
    <source>
        <dbReference type="RuleBase" id="RU004506"/>
    </source>
</evidence>
<evidence type="ECO:0000259" key="9">
    <source>
        <dbReference type="Pfam" id="PF00266"/>
    </source>
</evidence>
<dbReference type="Gene3D" id="3.90.1150.10">
    <property type="entry name" value="Aspartate Aminotransferase, domain 1"/>
    <property type="match status" value="1"/>
</dbReference>
<dbReference type="EC" id="2.8.1.7" evidence="3 8"/>
<evidence type="ECO:0000256" key="5">
    <source>
        <dbReference type="ARBA" id="ARBA00022898"/>
    </source>
</evidence>
<protein>
    <recommendedName>
        <fullName evidence="3 8">Cysteine desulfurase</fullName>
        <ecNumber evidence="3 8">2.8.1.7</ecNumber>
    </recommendedName>
</protein>
<dbReference type="HOGENOM" id="CLU_003433_2_5_0"/>
<dbReference type="Pfam" id="PF00266">
    <property type="entry name" value="Aminotran_5"/>
    <property type="match status" value="1"/>
</dbReference>
<dbReference type="STRING" id="479434.Sthe_1525"/>
<evidence type="ECO:0000256" key="3">
    <source>
        <dbReference type="ARBA" id="ARBA00012239"/>
    </source>
</evidence>
<evidence type="ECO:0000256" key="4">
    <source>
        <dbReference type="ARBA" id="ARBA00022679"/>
    </source>
</evidence>
<dbReference type="Gene3D" id="3.40.640.10">
    <property type="entry name" value="Type I PLP-dependent aspartate aminotransferase-like (Major domain)"/>
    <property type="match status" value="1"/>
</dbReference>
<evidence type="ECO:0000256" key="1">
    <source>
        <dbReference type="ARBA" id="ARBA00001933"/>
    </source>
</evidence>
<comment type="catalytic activity">
    <reaction evidence="6 8">
        <text>(sulfur carrier)-H + L-cysteine = (sulfur carrier)-SH + L-alanine</text>
        <dbReference type="Rhea" id="RHEA:43892"/>
        <dbReference type="Rhea" id="RHEA-COMP:14737"/>
        <dbReference type="Rhea" id="RHEA-COMP:14739"/>
        <dbReference type="ChEBI" id="CHEBI:29917"/>
        <dbReference type="ChEBI" id="CHEBI:35235"/>
        <dbReference type="ChEBI" id="CHEBI:57972"/>
        <dbReference type="ChEBI" id="CHEBI:64428"/>
        <dbReference type="EC" id="2.8.1.7"/>
    </reaction>
</comment>
<dbReference type="AlphaFoldDB" id="D1C3Z3"/>
<dbReference type="FunCoup" id="D1C3Z3">
    <property type="interactions" value="426"/>
</dbReference>
<evidence type="ECO:0000256" key="2">
    <source>
        <dbReference type="ARBA" id="ARBA00010447"/>
    </source>
</evidence>
<dbReference type="GO" id="GO:0031071">
    <property type="term" value="F:cysteine desulfurase activity"/>
    <property type="evidence" value="ECO:0007669"/>
    <property type="project" value="UniProtKB-UniRule"/>
</dbReference>
<reference evidence="10 11" key="2">
    <citation type="journal article" date="2010" name="Stand. Genomic Sci.">
        <title>Complete genome sequence of Desulfohalobium retbaense type strain (HR(100)).</title>
        <authorList>
            <person name="Spring S."/>
            <person name="Nolan M."/>
            <person name="Lapidus A."/>
            <person name="Glavina Del Rio T."/>
            <person name="Copeland A."/>
            <person name="Tice H."/>
            <person name="Cheng J.F."/>
            <person name="Lucas S."/>
            <person name="Land M."/>
            <person name="Chen F."/>
            <person name="Bruce D."/>
            <person name="Goodwin L."/>
            <person name="Pitluck S."/>
            <person name="Ivanova N."/>
            <person name="Mavromatis K."/>
            <person name="Mikhailova N."/>
            <person name="Pati A."/>
            <person name="Chen A."/>
            <person name="Palaniappan K."/>
            <person name="Hauser L."/>
            <person name="Chang Y.J."/>
            <person name="Jeffries C.D."/>
            <person name="Munk C."/>
            <person name="Kiss H."/>
            <person name="Chain P."/>
            <person name="Han C."/>
            <person name="Brettin T."/>
            <person name="Detter J.C."/>
            <person name="Schuler E."/>
            <person name="Goker M."/>
            <person name="Rohde M."/>
            <person name="Bristow J."/>
            <person name="Eisen J.A."/>
            <person name="Markowitz V."/>
            <person name="Hugenholtz P."/>
            <person name="Kyrpides N.C."/>
            <person name="Klenk H.P."/>
        </authorList>
    </citation>
    <scope>NUCLEOTIDE SEQUENCE [LARGE SCALE GENOMIC DNA]</scope>
    <source>
        <strain evidence="11">ATCC 49802 / DSM 20745 / S 6022</strain>
    </source>
</reference>
<dbReference type="InterPro" id="IPR015424">
    <property type="entry name" value="PyrdxlP-dep_Trfase"/>
</dbReference>
<dbReference type="InterPro" id="IPR010970">
    <property type="entry name" value="Cys_dSase_SufS"/>
</dbReference>
<dbReference type="NCBIfam" id="TIGR01979">
    <property type="entry name" value="sufS"/>
    <property type="match status" value="1"/>
</dbReference>
<dbReference type="InterPro" id="IPR020578">
    <property type="entry name" value="Aminotrans_V_PyrdxlP_BS"/>
</dbReference>
<dbReference type="RefSeq" id="WP_012872007.1">
    <property type="nucleotide sequence ID" value="NC_013523.1"/>
</dbReference>
<dbReference type="EMBL" id="CP001823">
    <property type="protein sequence ID" value="ACZ38960.1"/>
    <property type="molecule type" value="Genomic_DNA"/>
</dbReference>
<keyword evidence="11" id="KW-1185">Reference proteome</keyword>
<comment type="similarity">
    <text evidence="2 8">Belongs to the class-V pyridoxal-phosphate-dependent aminotransferase family. Csd subfamily.</text>
</comment>
<dbReference type="GO" id="GO:0030170">
    <property type="term" value="F:pyridoxal phosphate binding"/>
    <property type="evidence" value="ECO:0007669"/>
    <property type="project" value="UniProtKB-UniRule"/>
</dbReference>
<gene>
    <name evidence="10" type="ordered locus">Sthe_1525</name>
</gene>
<dbReference type="PANTHER" id="PTHR43586">
    <property type="entry name" value="CYSTEINE DESULFURASE"/>
    <property type="match status" value="1"/>
</dbReference>
<comment type="cofactor">
    <cofactor evidence="1 7">
        <name>pyridoxal 5'-phosphate</name>
        <dbReference type="ChEBI" id="CHEBI:597326"/>
    </cofactor>
</comment>
<keyword evidence="5 8" id="KW-0663">Pyridoxal phosphate</keyword>
<sequence length="420" mass="45406">MTTQSTTPPGTFDARKVKQDFPILQQTIHGKPLTYLDSAASSQKPSVVIEALDAYYRASNANIHRGVYWLSERATALYDEAREKVARFINAPDARSCVFVRNATEALNLVAYSWGRANLGPGDTVVLTLLEHHSNIVPWQIITAERGATIRYVDIDDDGRLRLDQLDHYLRTERVKLVGVTHVANALGTINPVAEIAARAHAAGALVLVDGAQSVPHMPVDVQALDIDFLVFSGHKMLGPMGIGVLWGRREILEAMPPFLGGGDMIREVTTCGSTWADLPAKFEAGTPSVGDAVGLGAAIDYLTALGMDAVRAHEREIVAYALERLAQVPGITLYGPTGEDRAGVVSFTLDDIHPHDIASILDSEGVAIRAGHHCAQPLMDRLGVVATARASFYVYNSEEDVDRLADALQTVRRIFGPGA</sequence>
<evidence type="ECO:0000256" key="6">
    <source>
        <dbReference type="ARBA" id="ARBA00050776"/>
    </source>
</evidence>
<evidence type="ECO:0000313" key="10">
    <source>
        <dbReference type="EMBL" id="ACZ38960.1"/>
    </source>
</evidence>
<dbReference type="InterPro" id="IPR015422">
    <property type="entry name" value="PyrdxlP-dep_Trfase_small"/>
</dbReference>
<organism evidence="10 11">
    <name type="scientific">Sphaerobacter thermophilus (strain ATCC 49802 / DSM 20745 / KCCM 41009 / NCIMB 13125 / S 6022)</name>
    <dbReference type="NCBI Taxonomy" id="479434"/>
    <lineage>
        <taxon>Bacteria</taxon>
        <taxon>Pseudomonadati</taxon>
        <taxon>Thermomicrobiota</taxon>
        <taxon>Thermomicrobia</taxon>
        <taxon>Sphaerobacterales</taxon>
        <taxon>Sphaerobacterineae</taxon>
        <taxon>Sphaerobacteraceae</taxon>
        <taxon>Sphaerobacter</taxon>
    </lineage>
</organism>